<evidence type="ECO:0000313" key="8">
    <source>
        <dbReference type="Proteomes" id="UP000674318"/>
    </source>
</evidence>
<keyword evidence="3" id="KW-0505">Motor protein</keyword>
<feature type="compositionally biased region" description="Low complexity" evidence="5">
    <location>
        <begin position="787"/>
        <end position="806"/>
    </location>
</feature>
<sequence>MATVQDHTDGERPSPVKTTTTTTWAPQSSSRLPLGKESSALRVFVRVRPFSAAELAKGDGEPRPVVTVSDEQPSLINTLDPAKNYLPKATYVFDYCFSSASVSMVDKLQGLMSADSRDGGIVPTSSMLLEEAPTKSAMNPVFLEKLERDQAAVYSRVGRPVLFNAIAGYNCCVFAFGQTGSGKTFTMIGPPEEYGATSEGAPEQRKVLTGTSAQKFCRAATAHNGALRSTPDASANEIADSRFRSFASTTAGPPVCTPRTASRRDTISTAGDRPSSIDDSLSARSDMVLERPRRDGCHDSNTLYRSNEDRLQGIIPRLVRDLFVDLHEKRQHDSSHSFRVEVEYYEIYRDKVMDLLASGSSSVERSVREDQTLGPYVVDLVKKHVEHEGEALRFLQRGNIRRHTALTAMNDRSSRSHAIFVLNIVQMHISDEDNISRKMTSKVNLVDLAGSERTGAHSLQVEQFKEGVVINTTLTVLGRVIDALADKWSEKRNVFCPFRESPLTWLLKNSLDGNSKTTMVATVSPHASSFEEACQTLRYASRAKQIITVVAINEDPQVRLIKDLTMEVAELKAQLRAEGKAVKYDDEYVDALQERNAALEKELIETRDELERKSSQLAALKASRPPSMYTCSTLKASNAGAAGAAKELAKMKSDMRRLETENLLNMQTEQELKSTRERLETLEKKHVQVLSAMKDAQDAVKKMEKERHEKDRRINELEHQLPQRAVQMPEDSLSLENHRAESTWPDPGKTRATVPTSTTSGKALKGLTVNAKSSAKATVKSTKKSKAGTVSKASQPTPAAQTPSQQLSDSQSPMIPTQLRGRREDEKKQCALRLQERIDAFRKSQLEVEQLKSELKSEQEKVQEVDRALEDERCRVRETICEEEEKWRSGVEEEEAAARQHVKQTWETAKTMTGQLAEVVRKYTARLDELQRTAEQQHSYLAETRAAYKALEERHAESLEAQRTSETTALGLRQQLDKMRATHEEASRLRQVEATAQREEADALRKHISELKDAAMANAQLETNLRDEVASLQARLCQEQECSKAALQLQEAELVKKTCTLAAAEELVSSLKAAHAEQVERAQEAMRARKASDATDTASLRLQLQEANGTILKSEESRRAQVRRGLEQARNHEAALESLKSQLEATKQVATAAEEAYQNKRVALEQQLQHQEEVHRSQTSALEKRLAVAHTKSLDALRGSLEAEHLQRMATLREAKEAELTVLQTRLAEKQAVTEELQEDLREVRCRLQQMVETHDDVSKQMHAGIEANADLSRRLKDTETQQEASAAAAAVLETTLEQAKTLIAELRVEKAAVSTELANAFTMIEAMQARLADVESISEQRHENLEAQRATLANADATVEQLRAELSASHSRCANMEEERAALLKRHQEALVLQQVDTATELETQFRMMQHEYDTLKCTAKAKEDAQRSTIEKQEKELQQLREYLEFLVNLDMCEAEAVGGDSATNAASTLDDLTVAGSGAGGGSLISTPFTNPGSSAATAGGSGIRSILGSFFRRSNAAARVNQAAPSSSAPLGTGPSLSPQNLQLRPRLKNGSSATPLARPKAGGNELSTSSHRPSASSLPLFLGKSQAAEVLTASSSAGALSASQLPVQDAIEVPSTDRQKVAPQTALSNRAGDHRTGS</sequence>
<feature type="coiled-coil region" evidence="4">
    <location>
        <begin position="1425"/>
        <end position="1452"/>
    </location>
</feature>
<dbReference type="Gene3D" id="3.40.850.10">
    <property type="entry name" value="Kinesin motor domain"/>
    <property type="match status" value="2"/>
</dbReference>
<evidence type="ECO:0000256" key="5">
    <source>
        <dbReference type="SAM" id="MobiDB-lite"/>
    </source>
</evidence>
<protein>
    <recommendedName>
        <fullName evidence="6">Kinesin motor domain-containing protein</fullName>
    </recommendedName>
</protein>
<keyword evidence="2 3" id="KW-0067">ATP-binding</keyword>
<dbReference type="Proteomes" id="UP000674318">
    <property type="component" value="Unassembled WGS sequence"/>
</dbReference>
<feature type="binding site" evidence="3">
    <location>
        <begin position="177"/>
        <end position="184"/>
    </location>
    <ligand>
        <name>ATP</name>
        <dbReference type="ChEBI" id="CHEBI:30616"/>
    </ligand>
</feature>
<feature type="region of interest" description="Disordered" evidence="5">
    <location>
        <begin position="1"/>
        <end position="32"/>
    </location>
</feature>
<reference evidence="7 8" key="1">
    <citation type="submission" date="2021-02" db="EMBL/GenBank/DDBJ databases">
        <title>Porcisia hertigi Genome sequencing and assembly.</title>
        <authorList>
            <person name="Almutairi H."/>
            <person name="Gatherer D."/>
        </authorList>
    </citation>
    <scope>NUCLEOTIDE SEQUENCE [LARGE SCALE GENOMIC DNA]</scope>
    <source>
        <strain evidence="7 8">C119</strain>
    </source>
</reference>
<keyword evidence="8" id="KW-1185">Reference proteome</keyword>
<feature type="coiled-coil region" evidence="4">
    <location>
        <begin position="841"/>
        <end position="875"/>
    </location>
</feature>
<feature type="compositionally biased region" description="Polar residues" evidence="5">
    <location>
        <begin position="1527"/>
        <end position="1547"/>
    </location>
</feature>
<feature type="region of interest" description="Disordered" evidence="5">
    <location>
        <begin position="725"/>
        <end position="826"/>
    </location>
</feature>
<dbReference type="GO" id="GO:0007018">
    <property type="term" value="P:microtubule-based movement"/>
    <property type="evidence" value="ECO:0007669"/>
    <property type="project" value="InterPro"/>
</dbReference>
<dbReference type="PRINTS" id="PR00380">
    <property type="entry name" value="KINESINHEAVY"/>
</dbReference>
<evidence type="ECO:0000259" key="6">
    <source>
        <dbReference type="PROSITE" id="PS50067"/>
    </source>
</evidence>
<feature type="coiled-coil region" evidence="4">
    <location>
        <begin position="1290"/>
        <end position="1317"/>
    </location>
</feature>
<dbReference type="RefSeq" id="XP_067757768.1">
    <property type="nucleotide sequence ID" value="XM_067901742.1"/>
</dbReference>
<evidence type="ECO:0000256" key="2">
    <source>
        <dbReference type="ARBA" id="ARBA00022840"/>
    </source>
</evidence>
<dbReference type="GO" id="GO:0008017">
    <property type="term" value="F:microtubule binding"/>
    <property type="evidence" value="ECO:0007669"/>
    <property type="project" value="InterPro"/>
</dbReference>
<comment type="caution">
    <text evidence="7">The sequence shown here is derived from an EMBL/GenBank/DDBJ whole genome shotgun (WGS) entry which is preliminary data.</text>
</comment>
<feature type="domain" description="Kinesin motor" evidence="6">
    <location>
        <begin position="40"/>
        <end position="546"/>
    </location>
</feature>
<feature type="region of interest" description="Disordered" evidence="5">
    <location>
        <begin position="1525"/>
        <end position="1583"/>
    </location>
</feature>
<dbReference type="Pfam" id="PF00225">
    <property type="entry name" value="Kinesin"/>
    <property type="match status" value="2"/>
</dbReference>
<feature type="compositionally biased region" description="Low complexity" evidence="5">
    <location>
        <begin position="771"/>
        <end position="780"/>
    </location>
</feature>
<dbReference type="PROSITE" id="PS00411">
    <property type="entry name" value="KINESIN_MOTOR_1"/>
    <property type="match status" value="1"/>
</dbReference>
<dbReference type="OrthoDB" id="267092at2759"/>
<dbReference type="InterPro" id="IPR001752">
    <property type="entry name" value="Kinesin_motor_dom"/>
</dbReference>
<gene>
    <name evidence="7" type="ORF">JKF63_05788</name>
</gene>
<name>A0A836HWF5_9TRYP</name>
<evidence type="ECO:0000313" key="7">
    <source>
        <dbReference type="EMBL" id="KAG5507042.1"/>
    </source>
</evidence>
<accession>A0A836HWF5</accession>
<dbReference type="InterPro" id="IPR019821">
    <property type="entry name" value="Kinesin_motor_CS"/>
</dbReference>
<dbReference type="PROSITE" id="PS50067">
    <property type="entry name" value="KINESIN_MOTOR_2"/>
    <property type="match status" value="1"/>
</dbReference>
<feature type="coiled-coil region" evidence="4">
    <location>
        <begin position="1346"/>
        <end position="1380"/>
    </location>
</feature>
<evidence type="ECO:0000256" key="3">
    <source>
        <dbReference type="PROSITE-ProRule" id="PRU00283"/>
    </source>
</evidence>
<dbReference type="GO" id="GO:0003777">
    <property type="term" value="F:microtubule motor activity"/>
    <property type="evidence" value="ECO:0007669"/>
    <property type="project" value="InterPro"/>
</dbReference>
<dbReference type="InterPro" id="IPR027417">
    <property type="entry name" value="P-loop_NTPase"/>
</dbReference>
<feature type="coiled-coil region" evidence="4">
    <location>
        <begin position="1213"/>
        <end position="1254"/>
    </location>
</feature>
<proteinExistence type="inferred from homology"/>
<evidence type="ECO:0000256" key="4">
    <source>
        <dbReference type="SAM" id="Coils"/>
    </source>
</evidence>
<feature type="compositionally biased region" description="Basic and acidic residues" evidence="5">
    <location>
        <begin position="1"/>
        <end position="14"/>
    </location>
</feature>
<dbReference type="SUPFAM" id="SSF52540">
    <property type="entry name" value="P-loop containing nucleoside triphosphate hydrolases"/>
    <property type="match status" value="1"/>
</dbReference>
<dbReference type="KEGG" id="phet:94291819"/>
<keyword evidence="4" id="KW-0175">Coiled coil</keyword>
<feature type="coiled-coil region" evidence="4">
    <location>
        <begin position="994"/>
        <end position="1024"/>
    </location>
</feature>
<comment type="similarity">
    <text evidence="3">Belongs to the TRAFAC class myosin-kinesin ATPase superfamily. Kinesin family.</text>
</comment>
<feature type="compositionally biased region" description="Polar residues" evidence="5">
    <location>
        <begin position="1570"/>
        <end position="1582"/>
    </location>
</feature>
<dbReference type="SMART" id="SM00129">
    <property type="entry name" value="KISc"/>
    <property type="match status" value="1"/>
</dbReference>
<evidence type="ECO:0000256" key="1">
    <source>
        <dbReference type="ARBA" id="ARBA00022741"/>
    </source>
</evidence>
<organism evidence="7 8">
    <name type="scientific">Porcisia hertigi</name>
    <dbReference type="NCBI Taxonomy" id="2761500"/>
    <lineage>
        <taxon>Eukaryota</taxon>
        <taxon>Discoba</taxon>
        <taxon>Euglenozoa</taxon>
        <taxon>Kinetoplastea</taxon>
        <taxon>Metakinetoplastina</taxon>
        <taxon>Trypanosomatida</taxon>
        <taxon>Trypanosomatidae</taxon>
        <taxon>Leishmaniinae</taxon>
        <taxon>Porcisia</taxon>
    </lineage>
</organism>
<feature type="coiled-coil region" evidence="4">
    <location>
        <begin position="1112"/>
        <end position="1174"/>
    </location>
</feature>
<feature type="coiled-coil region" evidence="4">
    <location>
        <begin position="561"/>
        <end position="720"/>
    </location>
</feature>
<feature type="region of interest" description="Disordered" evidence="5">
    <location>
        <begin position="249"/>
        <end position="280"/>
    </location>
</feature>
<keyword evidence="1 3" id="KW-0547">Nucleotide-binding</keyword>
<dbReference type="PANTHER" id="PTHR47117">
    <property type="entry name" value="STAR-RELATED LIPID TRANSFER PROTEIN 9"/>
    <property type="match status" value="1"/>
</dbReference>
<dbReference type="GO" id="GO:0005524">
    <property type="term" value="F:ATP binding"/>
    <property type="evidence" value="ECO:0007669"/>
    <property type="project" value="UniProtKB-UniRule"/>
</dbReference>
<dbReference type="EMBL" id="JAFJZO010000019">
    <property type="protein sequence ID" value="KAG5507042.1"/>
    <property type="molecule type" value="Genomic_DNA"/>
</dbReference>
<dbReference type="GeneID" id="94291819"/>
<dbReference type="InterPro" id="IPR036961">
    <property type="entry name" value="Kinesin_motor_dom_sf"/>
</dbReference>
<feature type="region of interest" description="Disordered" evidence="5">
    <location>
        <begin position="1603"/>
        <end position="1643"/>
    </location>
</feature>